<dbReference type="CDD" id="cd00146">
    <property type="entry name" value="PKD"/>
    <property type="match status" value="1"/>
</dbReference>
<dbReference type="InterPro" id="IPR035986">
    <property type="entry name" value="PKD_dom_sf"/>
</dbReference>
<dbReference type="Gene3D" id="2.60.120.260">
    <property type="entry name" value="Galactose-binding domain-like"/>
    <property type="match status" value="1"/>
</dbReference>
<feature type="chain" id="PRO_5020813039" description="PKD domain-containing protein" evidence="2">
    <location>
        <begin position="24"/>
        <end position="391"/>
    </location>
</feature>
<feature type="coiled-coil region" evidence="1">
    <location>
        <begin position="98"/>
        <end position="155"/>
    </location>
</feature>
<evidence type="ECO:0008006" key="5">
    <source>
        <dbReference type="Google" id="ProtNLM"/>
    </source>
</evidence>
<feature type="signal peptide" evidence="2">
    <location>
        <begin position="1"/>
        <end position="23"/>
    </location>
</feature>
<gene>
    <name evidence="3" type="ORF">EV196_11126</name>
</gene>
<dbReference type="OrthoDB" id="8913664at2"/>
<dbReference type="AlphaFoldDB" id="A0A4R1RB42"/>
<dbReference type="Gene3D" id="2.60.40.10">
    <property type="entry name" value="Immunoglobulins"/>
    <property type="match status" value="1"/>
</dbReference>
<keyword evidence="1" id="KW-0175">Coiled coil</keyword>
<dbReference type="SUPFAM" id="SSF49299">
    <property type="entry name" value="PKD domain"/>
    <property type="match status" value="1"/>
</dbReference>
<keyword evidence="4" id="KW-1185">Reference proteome</keyword>
<organism evidence="3 4">
    <name type="scientific">Mariniflexile fucanivorans</name>
    <dbReference type="NCBI Taxonomy" id="264023"/>
    <lineage>
        <taxon>Bacteria</taxon>
        <taxon>Pseudomonadati</taxon>
        <taxon>Bacteroidota</taxon>
        <taxon>Flavobacteriia</taxon>
        <taxon>Flavobacteriales</taxon>
        <taxon>Flavobacteriaceae</taxon>
        <taxon>Mariniflexile</taxon>
    </lineage>
</organism>
<name>A0A4R1RB42_9FLAO</name>
<sequence>MKKYLFNLKYIVLGAFVSLTACVSDELANVGDLQDFTGPTPFYNTTDVSSSEFNCEKEELWAKYEINFQAGSNLSVNGIYYKWEVSPAEGVTLINKELPILEQLIDAQLAEVVALENEIAKLEFKIPCETNPAKLTVLNDQIDALEVKLAAAEANVSPAIQQNVSNLESQIAELAPATLEDRELIFSFPGPGEYTVGLTVTDNLGKSNYTEKTITITQAVPTIPIPEIGEPGFDDGTLFDGTGDGRDSWRAPSTSAWGGVFQINTKSELGILPDGYQAAKFPSDGSRVGYQEIEVTPGATYVLTYFTEFQTNTFGDVTVSIVSTNATTLAEAKLEANIIASRTDTNVGRVADVFKKHAITFEAGTNENVIILMTNSGVESRLDAFAISVKQ</sequence>
<protein>
    <recommendedName>
        <fullName evidence="5">PKD domain-containing protein</fullName>
    </recommendedName>
</protein>
<dbReference type="RefSeq" id="WP_132219263.1">
    <property type="nucleotide sequence ID" value="NZ_OX156936.1"/>
</dbReference>
<accession>A0A4R1RB42</accession>
<evidence type="ECO:0000256" key="1">
    <source>
        <dbReference type="SAM" id="Coils"/>
    </source>
</evidence>
<reference evidence="3 4" key="1">
    <citation type="submission" date="2019-03" db="EMBL/GenBank/DDBJ databases">
        <title>Genomic Encyclopedia of Type Strains, Phase IV (KMG-IV): sequencing the most valuable type-strain genomes for metagenomic binning, comparative biology and taxonomic classification.</title>
        <authorList>
            <person name="Goeker M."/>
        </authorList>
    </citation>
    <scope>NUCLEOTIDE SEQUENCE [LARGE SCALE GENOMIC DNA]</scope>
    <source>
        <strain evidence="3 4">DSM 18792</strain>
    </source>
</reference>
<dbReference type="PROSITE" id="PS51257">
    <property type="entry name" value="PROKAR_LIPOPROTEIN"/>
    <property type="match status" value="1"/>
</dbReference>
<comment type="caution">
    <text evidence="3">The sequence shown here is derived from an EMBL/GenBank/DDBJ whole genome shotgun (WGS) entry which is preliminary data.</text>
</comment>
<dbReference type="Proteomes" id="UP000295455">
    <property type="component" value="Unassembled WGS sequence"/>
</dbReference>
<evidence type="ECO:0000313" key="4">
    <source>
        <dbReference type="Proteomes" id="UP000295455"/>
    </source>
</evidence>
<dbReference type="InterPro" id="IPR013783">
    <property type="entry name" value="Ig-like_fold"/>
</dbReference>
<proteinExistence type="predicted"/>
<evidence type="ECO:0000313" key="3">
    <source>
        <dbReference type="EMBL" id="TCL62830.1"/>
    </source>
</evidence>
<evidence type="ECO:0000256" key="2">
    <source>
        <dbReference type="SAM" id="SignalP"/>
    </source>
</evidence>
<dbReference type="EMBL" id="SLUP01000011">
    <property type="protein sequence ID" value="TCL62830.1"/>
    <property type="molecule type" value="Genomic_DNA"/>
</dbReference>
<keyword evidence="2" id="KW-0732">Signal</keyword>